<protein>
    <recommendedName>
        <fullName evidence="3">MH2 domain-containing protein</fullName>
    </recommendedName>
</protein>
<dbReference type="PROSITE" id="PS51257">
    <property type="entry name" value="PROKAR_LIPOPROTEIN"/>
    <property type="match status" value="1"/>
</dbReference>
<evidence type="ECO:0000313" key="4">
    <source>
        <dbReference type="EMBL" id="KAJ6224129.1"/>
    </source>
</evidence>
<dbReference type="SMART" id="SM00524">
    <property type="entry name" value="DWB"/>
    <property type="match status" value="1"/>
</dbReference>
<keyword evidence="5" id="KW-1185">Reference proteome</keyword>
<dbReference type="Gene3D" id="2.60.200.10">
    <property type="match status" value="1"/>
</dbReference>
<dbReference type="SUPFAM" id="SSF49879">
    <property type="entry name" value="SMAD/FHA domain"/>
    <property type="match status" value="1"/>
</dbReference>
<dbReference type="Proteomes" id="UP001142055">
    <property type="component" value="Chromosome 1"/>
</dbReference>
<evidence type="ECO:0000259" key="3">
    <source>
        <dbReference type="PROSITE" id="PS51076"/>
    </source>
</evidence>
<organism evidence="4 5">
    <name type="scientific">Blomia tropicalis</name>
    <name type="common">Mite</name>
    <dbReference type="NCBI Taxonomy" id="40697"/>
    <lineage>
        <taxon>Eukaryota</taxon>
        <taxon>Metazoa</taxon>
        <taxon>Ecdysozoa</taxon>
        <taxon>Arthropoda</taxon>
        <taxon>Chelicerata</taxon>
        <taxon>Arachnida</taxon>
        <taxon>Acari</taxon>
        <taxon>Acariformes</taxon>
        <taxon>Sarcoptiformes</taxon>
        <taxon>Astigmata</taxon>
        <taxon>Glycyphagoidea</taxon>
        <taxon>Echimyopodidae</taxon>
        <taxon>Blomia</taxon>
    </lineage>
</organism>
<dbReference type="EMBL" id="JAPWDV010000001">
    <property type="protein sequence ID" value="KAJ6224129.1"/>
    <property type="molecule type" value="Genomic_DNA"/>
</dbReference>
<gene>
    <name evidence="4" type="ORF">RDWZM_002674</name>
</gene>
<dbReference type="GO" id="GO:0009791">
    <property type="term" value="P:post-embryonic development"/>
    <property type="evidence" value="ECO:0007669"/>
    <property type="project" value="UniProtKB-ARBA"/>
</dbReference>
<proteinExistence type="predicted"/>
<name>A0A9Q0ME68_BLOTA</name>
<sequence>MFRVSTDLINIHSDCSPTDNGWTLPPMATACPNLSKIRSKIGLGVTIFHDESNCVWLYNRSSSDIFVNSITLNTLPSSGINGTKKSNHVVKVQPGHLIKAYDYQMALSIWSSQHSIDLELGSDGNGPSRVNLLNNGSFSFSFVKGFGNHYQRRDILECPCWLEVILDFVNK</sequence>
<comment type="caution">
    <text evidence="4">The sequence shown here is derived from an EMBL/GenBank/DDBJ whole genome shotgun (WGS) entry which is preliminary data.</text>
</comment>
<dbReference type="PANTHER" id="PTHR13703:SF54">
    <property type="entry name" value="MOTHERS AGAINST DECAPENTAPLEGIC HOMOLOG"/>
    <property type="match status" value="1"/>
</dbReference>
<keyword evidence="2" id="KW-0804">Transcription</keyword>
<evidence type="ECO:0000256" key="1">
    <source>
        <dbReference type="ARBA" id="ARBA00023015"/>
    </source>
</evidence>
<dbReference type="GO" id="GO:0009653">
    <property type="term" value="P:anatomical structure morphogenesis"/>
    <property type="evidence" value="ECO:0007669"/>
    <property type="project" value="TreeGrafter"/>
</dbReference>
<dbReference type="OMA" id="MATACPN"/>
<evidence type="ECO:0000313" key="5">
    <source>
        <dbReference type="Proteomes" id="UP001142055"/>
    </source>
</evidence>
<dbReference type="PANTHER" id="PTHR13703">
    <property type="entry name" value="SMAD"/>
    <property type="match status" value="1"/>
</dbReference>
<dbReference type="GO" id="GO:0070411">
    <property type="term" value="F:I-SMAD binding"/>
    <property type="evidence" value="ECO:0007669"/>
    <property type="project" value="TreeGrafter"/>
</dbReference>
<dbReference type="GO" id="GO:0050793">
    <property type="term" value="P:regulation of developmental process"/>
    <property type="evidence" value="ECO:0007669"/>
    <property type="project" value="UniProtKB-ARBA"/>
</dbReference>
<dbReference type="AlphaFoldDB" id="A0A9Q0ME68"/>
<dbReference type="InterPro" id="IPR008984">
    <property type="entry name" value="SMAD_FHA_dom_sf"/>
</dbReference>
<dbReference type="GO" id="GO:0140416">
    <property type="term" value="F:transcription regulator inhibitor activity"/>
    <property type="evidence" value="ECO:0007669"/>
    <property type="project" value="TreeGrafter"/>
</dbReference>
<dbReference type="GO" id="GO:0051239">
    <property type="term" value="P:regulation of multicellular organismal process"/>
    <property type="evidence" value="ECO:0007669"/>
    <property type="project" value="UniProtKB-ARBA"/>
</dbReference>
<dbReference type="InterPro" id="IPR001132">
    <property type="entry name" value="SMAD_dom_Dwarfin-type"/>
</dbReference>
<evidence type="ECO:0000256" key="2">
    <source>
        <dbReference type="ARBA" id="ARBA00023163"/>
    </source>
</evidence>
<dbReference type="InterPro" id="IPR017855">
    <property type="entry name" value="SMAD-like_dom_sf"/>
</dbReference>
<reference evidence="4" key="1">
    <citation type="submission" date="2022-12" db="EMBL/GenBank/DDBJ databases">
        <title>Genome assemblies of Blomia tropicalis.</title>
        <authorList>
            <person name="Cui Y."/>
        </authorList>
    </citation>
    <scope>NUCLEOTIDE SEQUENCE</scope>
    <source>
        <tissue evidence="4">Adult mites</tissue>
    </source>
</reference>
<dbReference type="PROSITE" id="PS51076">
    <property type="entry name" value="MH2"/>
    <property type="match status" value="1"/>
</dbReference>
<dbReference type="InterPro" id="IPR013790">
    <property type="entry name" value="Dwarfin"/>
</dbReference>
<accession>A0A9Q0ME68</accession>
<dbReference type="Pfam" id="PF03166">
    <property type="entry name" value="MH2"/>
    <property type="match status" value="1"/>
</dbReference>
<dbReference type="GO" id="GO:0071144">
    <property type="term" value="C:heteromeric SMAD protein complex"/>
    <property type="evidence" value="ECO:0007669"/>
    <property type="project" value="TreeGrafter"/>
</dbReference>
<keyword evidence="1" id="KW-0805">Transcription regulation</keyword>
<dbReference type="GO" id="GO:0060395">
    <property type="term" value="P:SMAD protein signal transduction"/>
    <property type="evidence" value="ECO:0007669"/>
    <property type="project" value="TreeGrafter"/>
</dbReference>
<feature type="domain" description="MH2" evidence="3">
    <location>
        <begin position="1"/>
        <end position="171"/>
    </location>
</feature>
<dbReference type="GO" id="GO:0030154">
    <property type="term" value="P:cell differentiation"/>
    <property type="evidence" value="ECO:0007669"/>
    <property type="project" value="TreeGrafter"/>
</dbReference>
<dbReference type="GO" id="GO:0006357">
    <property type="term" value="P:regulation of transcription by RNA polymerase II"/>
    <property type="evidence" value="ECO:0007669"/>
    <property type="project" value="TreeGrafter"/>
</dbReference>